<evidence type="ECO:0000313" key="3">
    <source>
        <dbReference type="EMBL" id="KAF0764052.1"/>
    </source>
</evidence>
<dbReference type="OrthoDB" id="6606638at2759"/>
<organism evidence="3 4">
    <name type="scientific">Aphis craccivora</name>
    <name type="common">Cowpea aphid</name>
    <dbReference type="NCBI Taxonomy" id="307492"/>
    <lineage>
        <taxon>Eukaryota</taxon>
        <taxon>Metazoa</taxon>
        <taxon>Ecdysozoa</taxon>
        <taxon>Arthropoda</taxon>
        <taxon>Hexapoda</taxon>
        <taxon>Insecta</taxon>
        <taxon>Pterygota</taxon>
        <taxon>Neoptera</taxon>
        <taxon>Paraneoptera</taxon>
        <taxon>Hemiptera</taxon>
        <taxon>Sternorrhyncha</taxon>
        <taxon>Aphidomorpha</taxon>
        <taxon>Aphidoidea</taxon>
        <taxon>Aphididae</taxon>
        <taxon>Aphidini</taxon>
        <taxon>Aphis</taxon>
        <taxon>Aphis</taxon>
    </lineage>
</organism>
<keyword evidence="1" id="KW-0472">Membrane</keyword>
<comment type="caution">
    <text evidence="3">The sequence shown here is derived from an EMBL/GenBank/DDBJ whole genome shotgun (WGS) entry which is preliminary data.</text>
</comment>
<keyword evidence="2" id="KW-0732">Signal</keyword>
<feature type="chain" id="PRO_5026188486" evidence="2">
    <location>
        <begin position="26"/>
        <end position="193"/>
    </location>
</feature>
<reference evidence="3 4" key="1">
    <citation type="submission" date="2019-08" db="EMBL/GenBank/DDBJ databases">
        <title>Whole genome of Aphis craccivora.</title>
        <authorList>
            <person name="Voronova N.V."/>
            <person name="Shulinski R.S."/>
            <person name="Bandarenka Y.V."/>
            <person name="Zhorov D.G."/>
            <person name="Warner D."/>
        </authorList>
    </citation>
    <scope>NUCLEOTIDE SEQUENCE [LARGE SCALE GENOMIC DNA]</scope>
    <source>
        <strain evidence="3">180601</strain>
        <tissue evidence="3">Whole Body</tissue>
    </source>
</reference>
<name>A0A6G0Z0L2_APHCR</name>
<keyword evidence="1" id="KW-0812">Transmembrane</keyword>
<accession>A0A6G0Z0L2</accession>
<keyword evidence="4" id="KW-1185">Reference proteome</keyword>
<feature type="non-terminal residue" evidence="3">
    <location>
        <position position="193"/>
    </location>
</feature>
<protein>
    <submittedName>
        <fullName evidence="3">Uncharacterized protein</fullName>
    </submittedName>
</protein>
<evidence type="ECO:0000256" key="1">
    <source>
        <dbReference type="SAM" id="Phobius"/>
    </source>
</evidence>
<evidence type="ECO:0000256" key="2">
    <source>
        <dbReference type="SAM" id="SignalP"/>
    </source>
</evidence>
<dbReference type="AlphaFoldDB" id="A0A6G0Z0L2"/>
<feature type="signal peptide" evidence="2">
    <location>
        <begin position="1"/>
        <end position="25"/>
    </location>
</feature>
<sequence length="193" mass="21870">MHCNRCTHAGLFIAVYVLSMNLVEPICAPPSKVPERSSCADMRPDSKLKLKSECFAINRLQLLEYEYHTALDDLKKDQISFSILSDVCLPVSLLILVIVWSYQLNAMTIDTNSGDNRMMLLVCGVGLIVVSGTACVYIAIRMSVMRPEVEVTTFLQGEVLKPLYSEKNRSQCFYYQTIPGIHRTERITYYLSK</sequence>
<dbReference type="EMBL" id="VUJU01001731">
    <property type="protein sequence ID" value="KAF0764052.1"/>
    <property type="molecule type" value="Genomic_DNA"/>
</dbReference>
<evidence type="ECO:0000313" key="4">
    <source>
        <dbReference type="Proteomes" id="UP000478052"/>
    </source>
</evidence>
<feature type="transmembrane region" description="Helical" evidence="1">
    <location>
        <begin position="118"/>
        <end position="140"/>
    </location>
</feature>
<dbReference type="Proteomes" id="UP000478052">
    <property type="component" value="Unassembled WGS sequence"/>
</dbReference>
<proteinExistence type="predicted"/>
<feature type="transmembrane region" description="Helical" evidence="1">
    <location>
        <begin position="83"/>
        <end position="103"/>
    </location>
</feature>
<keyword evidence="1" id="KW-1133">Transmembrane helix</keyword>
<gene>
    <name evidence="3" type="ORF">FWK35_00021288</name>
</gene>